<keyword evidence="6" id="KW-0326">Glycosidase</keyword>
<sequence>MLKKIIVIVLLASFLVGFSQENYQPTEANLKARTEFQNEKLGMFIHFGLYSQLGRGEWVMNNDKIPVNDYDKLKNFFNPIGFNAREYVSMAKNGGAKYITLVTRHHDGFSMWDTKYSDFNIMNTPFKRDLVKELADECHKQGIKIVFYYSLLDWTRTDYSYWTGRTGKGTGRTDKGNWNDYIQFMKNQLTELLTNYGEVSGIWFDGYWDQMEEEKANRSEKTYVDWRMNEIYELIHKLQPQCLAGNNHHISPLEGEDFQMFEKDIPGKNKSGLNYQKISRLPLEYCETLNNSWGFDLKDNKNKTFKEFLHLLVNAAGSNANLLMNVGPMPNGKIPEPFIHSFKEMGAWLKLYGESIYDTRGGYLSLQEWGAITQKPGKMYVHILNNPGKAITLEKFPFKKINAVYLLKDKKQVKYTFKNNILTFDSHAYAANEQDPDTVIVFEGK</sequence>
<dbReference type="PANTHER" id="PTHR10030:SF37">
    <property type="entry name" value="ALPHA-L-FUCOSIDASE-RELATED"/>
    <property type="match status" value="1"/>
</dbReference>
<evidence type="ECO:0000259" key="9">
    <source>
        <dbReference type="Pfam" id="PF01120"/>
    </source>
</evidence>
<evidence type="ECO:0000313" key="10">
    <source>
        <dbReference type="EMBL" id="KFF30350.1"/>
    </source>
</evidence>
<dbReference type="PANTHER" id="PTHR10030">
    <property type="entry name" value="ALPHA-L-FUCOSIDASE"/>
    <property type="match status" value="1"/>
</dbReference>
<comment type="function">
    <text evidence="1">Alpha-L-fucosidase is responsible for hydrolyzing the alpha-1,6-linked fucose joined to the reducing-end N-acetylglucosamine of the carbohydrate moieties of glycoproteins.</text>
</comment>
<evidence type="ECO:0000256" key="8">
    <source>
        <dbReference type="SAM" id="SignalP"/>
    </source>
</evidence>
<dbReference type="InterPro" id="IPR016286">
    <property type="entry name" value="FUC_metazoa-typ"/>
</dbReference>
<dbReference type="InterPro" id="IPR017853">
    <property type="entry name" value="GH"/>
</dbReference>
<dbReference type="Proteomes" id="UP000028709">
    <property type="component" value="Unassembled WGS sequence"/>
</dbReference>
<protein>
    <recommendedName>
        <fullName evidence="3">alpha-L-fucosidase</fullName>
        <ecNumber evidence="3">3.2.1.51</ecNumber>
    </recommendedName>
</protein>
<accession>A0A086BN36</accession>
<dbReference type="GO" id="GO:0006004">
    <property type="term" value="P:fucose metabolic process"/>
    <property type="evidence" value="ECO:0007669"/>
    <property type="project" value="InterPro"/>
</dbReference>
<dbReference type="InterPro" id="IPR057739">
    <property type="entry name" value="Glyco_hydro_29_N"/>
</dbReference>
<comment type="caution">
    <text evidence="10">The sequence shown here is derived from an EMBL/GenBank/DDBJ whole genome shotgun (WGS) entry which is preliminary data.</text>
</comment>
<evidence type="ECO:0000256" key="3">
    <source>
        <dbReference type="ARBA" id="ARBA00012662"/>
    </source>
</evidence>
<reference evidence="10 11" key="1">
    <citation type="submission" date="2014-07" db="EMBL/GenBank/DDBJ databases">
        <title>Genome of Chryseobacterium piperi CTM.</title>
        <authorList>
            <person name="Pipes S.E."/>
            <person name="Stropko S.J."/>
            <person name="Newman J.D."/>
        </authorList>
    </citation>
    <scope>NUCLEOTIDE SEQUENCE [LARGE SCALE GENOMIC DNA]</scope>
    <source>
        <strain evidence="10 11">CTM</strain>
    </source>
</reference>
<comment type="similarity">
    <text evidence="2">Belongs to the glycosyl hydrolase 29 family.</text>
</comment>
<feature type="domain" description="Glycoside hydrolase family 29 N-terminal" evidence="9">
    <location>
        <begin position="19"/>
        <end position="354"/>
    </location>
</feature>
<dbReference type="STRING" id="558152.IQ37_00795"/>
<evidence type="ECO:0000256" key="6">
    <source>
        <dbReference type="ARBA" id="ARBA00023295"/>
    </source>
</evidence>
<evidence type="ECO:0000256" key="5">
    <source>
        <dbReference type="ARBA" id="ARBA00022801"/>
    </source>
</evidence>
<dbReference type="GO" id="GO:0005764">
    <property type="term" value="C:lysosome"/>
    <property type="evidence" value="ECO:0007669"/>
    <property type="project" value="TreeGrafter"/>
</dbReference>
<dbReference type="GO" id="GO:0016139">
    <property type="term" value="P:glycoside catabolic process"/>
    <property type="evidence" value="ECO:0007669"/>
    <property type="project" value="TreeGrafter"/>
</dbReference>
<dbReference type="SUPFAM" id="SSF51445">
    <property type="entry name" value="(Trans)glycosidases"/>
    <property type="match status" value="1"/>
</dbReference>
<dbReference type="eggNOG" id="COG3669">
    <property type="taxonomic scope" value="Bacteria"/>
</dbReference>
<keyword evidence="4 8" id="KW-0732">Signal</keyword>
<name>A0A086BN36_9FLAO</name>
<dbReference type="SMART" id="SM00812">
    <property type="entry name" value="Alpha_L_fucos"/>
    <property type="match status" value="1"/>
</dbReference>
<evidence type="ECO:0000256" key="1">
    <source>
        <dbReference type="ARBA" id="ARBA00004071"/>
    </source>
</evidence>
<gene>
    <name evidence="10" type="ORF">IQ37_00795</name>
</gene>
<feature type="signal peptide" evidence="8">
    <location>
        <begin position="1"/>
        <end position="19"/>
    </location>
</feature>
<keyword evidence="11" id="KW-1185">Reference proteome</keyword>
<dbReference type="OrthoDB" id="1095333at2"/>
<evidence type="ECO:0000256" key="4">
    <source>
        <dbReference type="ARBA" id="ARBA00022729"/>
    </source>
</evidence>
<feature type="site" description="May be important for catalysis" evidence="7">
    <location>
        <position position="286"/>
    </location>
</feature>
<keyword evidence="5" id="KW-0378">Hydrolase</keyword>
<dbReference type="Pfam" id="PF01120">
    <property type="entry name" value="Alpha_L_fucos"/>
    <property type="match status" value="1"/>
</dbReference>
<dbReference type="InterPro" id="IPR000933">
    <property type="entry name" value="Glyco_hydro_29"/>
</dbReference>
<dbReference type="Gene3D" id="3.20.20.80">
    <property type="entry name" value="Glycosidases"/>
    <property type="match status" value="1"/>
</dbReference>
<organism evidence="10 11">
    <name type="scientific">Chryseobacterium piperi</name>
    <dbReference type="NCBI Taxonomy" id="558152"/>
    <lineage>
        <taxon>Bacteria</taxon>
        <taxon>Pseudomonadati</taxon>
        <taxon>Bacteroidota</taxon>
        <taxon>Flavobacteriia</taxon>
        <taxon>Flavobacteriales</taxon>
        <taxon>Weeksellaceae</taxon>
        <taxon>Chryseobacterium group</taxon>
        <taxon>Chryseobacterium</taxon>
    </lineage>
</organism>
<dbReference type="GO" id="GO:0004560">
    <property type="term" value="F:alpha-L-fucosidase activity"/>
    <property type="evidence" value="ECO:0007669"/>
    <property type="project" value="InterPro"/>
</dbReference>
<feature type="chain" id="PRO_5001804667" description="alpha-L-fucosidase" evidence="8">
    <location>
        <begin position="20"/>
        <end position="445"/>
    </location>
</feature>
<dbReference type="KEGG" id="cpip:CJF12_13200"/>
<evidence type="ECO:0000313" key="11">
    <source>
        <dbReference type="Proteomes" id="UP000028709"/>
    </source>
</evidence>
<dbReference type="RefSeq" id="WP_034680620.1">
    <property type="nucleotide sequence ID" value="NZ_CP023049.2"/>
</dbReference>
<dbReference type="PIRSF" id="PIRSF001092">
    <property type="entry name" value="Alpha-L-fucosidase"/>
    <property type="match status" value="1"/>
</dbReference>
<proteinExistence type="inferred from homology"/>
<evidence type="ECO:0000256" key="7">
    <source>
        <dbReference type="PIRSR" id="PIRSR001092-1"/>
    </source>
</evidence>
<evidence type="ECO:0000256" key="2">
    <source>
        <dbReference type="ARBA" id="ARBA00007951"/>
    </source>
</evidence>
<dbReference type="AlphaFoldDB" id="A0A086BN36"/>
<dbReference type="EMBL" id="JPRJ01000001">
    <property type="protein sequence ID" value="KFF30350.1"/>
    <property type="molecule type" value="Genomic_DNA"/>
</dbReference>
<dbReference type="EC" id="3.2.1.51" evidence="3"/>